<gene>
    <name evidence="3" type="ORF">ENV62_07765</name>
</gene>
<keyword evidence="2" id="KW-0472">Membrane</keyword>
<keyword evidence="2" id="KW-1133">Transmembrane helix</keyword>
<dbReference type="EMBL" id="DTHB01000049">
    <property type="protein sequence ID" value="HGB15114.1"/>
    <property type="molecule type" value="Genomic_DNA"/>
</dbReference>
<comment type="caution">
    <text evidence="3">The sequence shown here is derived from an EMBL/GenBank/DDBJ whole genome shotgun (WGS) entry which is preliminary data.</text>
</comment>
<reference evidence="3" key="1">
    <citation type="journal article" date="2020" name="mSystems">
        <title>Genome- and Community-Level Interaction Insights into Carbon Utilization and Element Cycling Functions of Hydrothermarchaeota in Hydrothermal Sediment.</title>
        <authorList>
            <person name="Zhou Z."/>
            <person name="Liu Y."/>
            <person name="Xu W."/>
            <person name="Pan J."/>
            <person name="Luo Z.H."/>
            <person name="Li M."/>
        </authorList>
    </citation>
    <scope>NUCLEOTIDE SEQUENCE [LARGE SCALE GENOMIC DNA]</scope>
    <source>
        <strain evidence="3">SpSt-776</strain>
    </source>
</reference>
<feature type="transmembrane region" description="Helical" evidence="2">
    <location>
        <begin position="29"/>
        <end position="49"/>
    </location>
</feature>
<dbReference type="AlphaFoldDB" id="A0A7C3WRH2"/>
<protein>
    <submittedName>
        <fullName evidence="3">Uncharacterized protein</fullName>
    </submittedName>
</protein>
<keyword evidence="1" id="KW-0175">Coiled coil</keyword>
<keyword evidence="2" id="KW-0812">Transmembrane</keyword>
<organism evidence="3">
    <name type="scientific">Desulfobacca acetoxidans</name>
    <dbReference type="NCBI Taxonomy" id="60893"/>
    <lineage>
        <taxon>Bacteria</taxon>
        <taxon>Pseudomonadati</taxon>
        <taxon>Thermodesulfobacteriota</taxon>
        <taxon>Desulfobaccia</taxon>
        <taxon>Desulfobaccales</taxon>
        <taxon>Desulfobaccaceae</taxon>
        <taxon>Desulfobacca</taxon>
    </lineage>
</organism>
<name>A0A7C3WRH2_9BACT</name>
<proteinExistence type="predicted"/>
<sequence>MTALIGGLVAVALGLIGLGLWWQHFLSLLAGGIPLLLLLGGALAVYLGFEEAKDKFFKKSETPAYEPPKVSETDVEKYKEEVERLKSEIEELKKKKKPEKAEKSE</sequence>
<evidence type="ECO:0000256" key="1">
    <source>
        <dbReference type="SAM" id="Coils"/>
    </source>
</evidence>
<evidence type="ECO:0000256" key="2">
    <source>
        <dbReference type="SAM" id="Phobius"/>
    </source>
</evidence>
<dbReference type="Pfam" id="PF26391">
    <property type="entry name" value="MamI"/>
    <property type="match status" value="1"/>
</dbReference>
<dbReference type="InterPro" id="IPR058806">
    <property type="entry name" value="MamI"/>
</dbReference>
<feature type="coiled-coil region" evidence="1">
    <location>
        <begin position="75"/>
        <end position="102"/>
    </location>
</feature>
<accession>A0A7C3WRH2</accession>
<evidence type="ECO:0000313" key="3">
    <source>
        <dbReference type="EMBL" id="HGB15114.1"/>
    </source>
</evidence>